<organism evidence="2 3">
    <name type="scientific">Eikenella longinqua</name>
    <dbReference type="NCBI Taxonomy" id="1795827"/>
    <lineage>
        <taxon>Bacteria</taxon>
        <taxon>Pseudomonadati</taxon>
        <taxon>Pseudomonadota</taxon>
        <taxon>Betaproteobacteria</taxon>
        <taxon>Neisseriales</taxon>
        <taxon>Neisseriaceae</taxon>
        <taxon>Eikenella</taxon>
    </lineage>
</organism>
<comment type="caution">
    <text evidence="2">The sequence shown here is derived from an EMBL/GenBank/DDBJ whole genome shotgun (WGS) entry which is preliminary data.</text>
</comment>
<feature type="transmembrane region" description="Helical" evidence="1">
    <location>
        <begin position="21"/>
        <end position="48"/>
    </location>
</feature>
<protein>
    <submittedName>
        <fullName evidence="2">NnrS protein</fullName>
    </submittedName>
</protein>
<dbReference type="Pfam" id="PF05940">
    <property type="entry name" value="NnrS"/>
    <property type="match status" value="1"/>
</dbReference>
<feature type="transmembrane region" description="Helical" evidence="1">
    <location>
        <begin position="287"/>
        <end position="306"/>
    </location>
</feature>
<feature type="transmembrane region" description="Helical" evidence="1">
    <location>
        <begin position="167"/>
        <end position="191"/>
    </location>
</feature>
<dbReference type="Proteomes" id="UP000077885">
    <property type="component" value="Unassembled WGS sequence"/>
</dbReference>
<evidence type="ECO:0000313" key="2">
    <source>
        <dbReference type="EMBL" id="OAM31519.1"/>
    </source>
</evidence>
<sequence>MNLLSRNHPIWGMAFRPLYPLAAVYGAVSVLLWSFGYQGTAALPGYFWHAHEMIWGYTGAIVVAFLLTAVATWTGQPRTWGTPLMLLALLWLVSRLCMFAAPLTLAGGIAGVAFYWLAAWHMGAAVVRSRNRRNYPAVAALFVFGLLQALFHWQLARHNFAALNHGLLAGLAVVAGFIGLVGMRVIPFFTARRLGCEQVSSHPYVMSASLLAPLAMALLYGFQVALPLAALIALASGGLYMAQTVRWWRPEVAKEPMLWILFAGFLLTGAGLAVLGAGYWLPRWQSLGVHLVAVGGIGLMTVGMMVRTALGHTGRPLYPAPAAMPLAFWLMAGAALARAAAAVLMYLHPAAYRPGLWLSGLLFATSLLLYAWRYLPWLAAPRVDGKAG</sequence>
<dbReference type="EMBL" id="LXSL01000009">
    <property type="protein sequence ID" value="OAM31519.1"/>
    <property type="molecule type" value="Genomic_DNA"/>
</dbReference>
<dbReference type="RefSeq" id="WP_067589478.1">
    <property type="nucleotide sequence ID" value="NZ_LXSL01000009.1"/>
</dbReference>
<reference evidence="3" key="1">
    <citation type="submission" date="2016-05" db="EMBL/GenBank/DDBJ databases">
        <title>Draft genome of Corynebacterium afermentans subsp. afermentans LCDC 88199T.</title>
        <authorList>
            <person name="Bernier A.-M."/>
            <person name="Bernard K."/>
        </authorList>
    </citation>
    <scope>NUCLEOTIDE SEQUENCE [LARGE SCALE GENOMIC DNA]</scope>
    <source>
        <strain evidence="3">NML02-A-017</strain>
    </source>
</reference>
<evidence type="ECO:0000256" key="1">
    <source>
        <dbReference type="SAM" id="Phobius"/>
    </source>
</evidence>
<dbReference type="AlphaFoldDB" id="A0A1A9S2U8"/>
<dbReference type="OrthoDB" id="9770040at2"/>
<evidence type="ECO:0000313" key="3">
    <source>
        <dbReference type="Proteomes" id="UP000077885"/>
    </source>
</evidence>
<keyword evidence="1" id="KW-0472">Membrane</keyword>
<feature type="transmembrane region" description="Helical" evidence="1">
    <location>
        <begin position="354"/>
        <end position="372"/>
    </location>
</feature>
<proteinExistence type="predicted"/>
<feature type="transmembrane region" description="Helical" evidence="1">
    <location>
        <begin position="257"/>
        <end position="281"/>
    </location>
</feature>
<feature type="transmembrane region" description="Helical" evidence="1">
    <location>
        <begin position="228"/>
        <end position="245"/>
    </location>
</feature>
<feature type="transmembrane region" description="Helical" evidence="1">
    <location>
        <begin position="326"/>
        <end position="348"/>
    </location>
</feature>
<keyword evidence="1" id="KW-1133">Transmembrane helix</keyword>
<name>A0A1A9S2U8_9NEIS</name>
<keyword evidence="3" id="KW-1185">Reference proteome</keyword>
<feature type="transmembrane region" description="Helical" evidence="1">
    <location>
        <begin position="134"/>
        <end position="155"/>
    </location>
</feature>
<gene>
    <name evidence="2" type="ORF">A7P95_00375</name>
</gene>
<accession>A0A1A9S2U8</accession>
<feature type="transmembrane region" description="Helical" evidence="1">
    <location>
        <begin position="109"/>
        <end position="127"/>
    </location>
</feature>
<keyword evidence="1" id="KW-0812">Transmembrane</keyword>
<feature type="transmembrane region" description="Helical" evidence="1">
    <location>
        <begin position="54"/>
        <end position="72"/>
    </location>
</feature>
<dbReference type="STRING" id="1795827.A7P95_00375"/>
<dbReference type="InterPro" id="IPR010266">
    <property type="entry name" value="NnrS"/>
</dbReference>